<gene>
    <name evidence="1" type="ORF">COMX_03615</name>
</gene>
<protein>
    <submittedName>
        <fullName evidence="1">Phosphatidylinositol-specific phospholipase C, X region</fullName>
    </submittedName>
</protein>
<dbReference type="PANTHER" id="PTHR13593:SF113">
    <property type="entry name" value="SI:DKEY-266F7.9"/>
    <property type="match status" value="1"/>
</dbReference>
<evidence type="ECO:0000313" key="1">
    <source>
        <dbReference type="EMBL" id="EUK18805.1"/>
    </source>
</evidence>
<dbReference type="InterPro" id="IPR051057">
    <property type="entry name" value="PI-PLC_domain"/>
</dbReference>
<sequence>MATIRDNDVYFNLPSGYNIISGKYLVTGSSVTGGQPSDVRNGSVLTCGGDGKFRFRVGRKGSGAVASWFNGQVDTAKNTTFGHAAGNLNFAFIGNLELTVQNSGVTTTYKFNDVVLAQGKSGSTNNWWFGGKNCERTGDNQVQLLSADGLVKLTFYRGGNDPNAVSFSMPTRNTVSLTLDDSNHTFKKVSYRVSRFCASDNQMFQVNREYSFDVNGKSVIFDFGFDRNGTAKTANWFKNEITSSQSTFGHDPGELNFAVIGDLTIELEGNKLPNNKYEFVFRDVAFAQGHSGTSNNWWFGSKNGQYQSSDSLIIDYILDELKAPFKFLRGAKTSVNEVKMQMPEFPKGYWCMNKRWMKRLPNGTILNNIMMPGSHDAGMSEIHNSTLNIFGFEPIANIAGRTKTQEFGIEDQLLLGARYFDIRIDYDGLTSWTAEMVTYHRGGNKYTTDFPGANGQNLKTIMEQAKAFLELCPSEVVIFKISHIRNYKILGYEVPWHYSEDEIKYHLDQFLNDYSDIFYKGKNVNLVKQPLSELQGKLIIAYDYDSYIHCEEEEGGDLGNCVNTKVNVIDPAKGRFRYKDSDGGAVQDSNFSVYDKYSETDIYETMSDNQIEKWNKYGGLGKDYLFLLSWTLTGVSLSSKFIIDLAKIANDKLPTVLYDRIIKQGQSKPNIVYLDFLNEKIIDTIISYNFK</sequence>
<organism evidence="1 2">
    <name type="scientific">Commensalibacter papalotli</name>
    <name type="common">ex Servin-Garciduenas et al. 2014</name>
    <dbReference type="NCBI Taxonomy" id="1208583"/>
    <lineage>
        <taxon>Bacteria</taxon>
        <taxon>Pseudomonadati</taxon>
        <taxon>Pseudomonadota</taxon>
        <taxon>Alphaproteobacteria</taxon>
        <taxon>Acetobacterales</taxon>
        <taxon>Acetobacteraceae</taxon>
    </lineage>
</organism>
<evidence type="ECO:0000313" key="2">
    <source>
        <dbReference type="Proteomes" id="UP000019250"/>
    </source>
</evidence>
<keyword evidence="2" id="KW-1185">Reference proteome</keyword>
<proteinExistence type="predicted"/>
<dbReference type="Gene3D" id="3.20.20.190">
    <property type="entry name" value="Phosphatidylinositol (PI) phosphodiesterase"/>
    <property type="match status" value="1"/>
</dbReference>
<reference evidence="1 2" key="1">
    <citation type="journal article" date="2014" name="Genome Announc.">
        <title>Draft Genome Sequence of Commensalibacter papalotli MX01, a Symbiont Identified from the Guts of Overwintering Monarch Butterflies.</title>
        <authorList>
            <person name="Servin-Garciduenas L.E."/>
            <person name="Sanchez-Quinto A."/>
            <person name="Martinez-Romero E."/>
        </authorList>
    </citation>
    <scope>NUCLEOTIDE SEQUENCE [LARGE SCALE GENOMIC DNA]</scope>
    <source>
        <strain evidence="2">MX-MONARCH01</strain>
    </source>
</reference>
<dbReference type="Proteomes" id="UP000019250">
    <property type="component" value="Unassembled WGS sequence"/>
</dbReference>
<dbReference type="RefSeq" id="WP_034337132.1">
    <property type="nucleotide sequence ID" value="NZ_ATSX01000001.1"/>
</dbReference>
<dbReference type="eggNOG" id="ENOG5032W3B">
    <property type="taxonomic scope" value="Bacteria"/>
</dbReference>
<accession>W7DUY0</accession>
<dbReference type="PATRIC" id="fig|1208583.4.peg.730"/>
<dbReference type="SUPFAM" id="SSF51695">
    <property type="entry name" value="PLC-like phosphodiesterases"/>
    <property type="match status" value="1"/>
</dbReference>
<dbReference type="PANTHER" id="PTHR13593">
    <property type="match status" value="1"/>
</dbReference>
<dbReference type="EMBL" id="ATSX01000001">
    <property type="protein sequence ID" value="EUK18805.1"/>
    <property type="molecule type" value="Genomic_DNA"/>
</dbReference>
<dbReference type="STRING" id="1208583.COMX_03615"/>
<dbReference type="GO" id="GO:0008081">
    <property type="term" value="F:phosphoric diester hydrolase activity"/>
    <property type="evidence" value="ECO:0007669"/>
    <property type="project" value="InterPro"/>
</dbReference>
<dbReference type="InterPro" id="IPR017946">
    <property type="entry name" value="PLC-like_Pdiesterase_TIM-brl"/>
</dbReference>
<dbReference type="GO" id="GO:0006629">
    <property type="term" value="P:lipid metabolic process"/>
    <property type="evidence" value="ECO:0007669"/>
    <property type="project" value="InterPro"/>
</dbReference>
<dbReference type="OrthoDB" id="2079904at2"/>
<dbReference type="AlphaFoldDB" id="W7DUY0"/>
<comment type="caution">
    <text evidence="1">The sequence shown here is derived from an EMBL/GenBank/DDBJ whole genome shotgun (WGS) entry which is preliminary data.</text>
</comment>
<name>W7DUY0_9PROT</name>